<keyword evidence="3" id="KW-1185">Reference proteome</keyword>
<gene>
    <name evidence="2" type="ORF">SAMN04488063_3525</name>
</gene>
<name>A0A1I2WEK8_9EURY</name>
<keyword evidence="1" id="KW-1133">Transmembrane helix</keyword>
<feature type="transmembrane region" description="Helical" evidence="1">
    <location>
        <begin position="64"/>
        <end position="82"/>
    </location>
</feature>
<proteinExistence type="predicted"/>
<dbReference type="OrthoDB" id="282871at2157"/>
<evidence type="ECO:0000313" key="2">
    <source>
        <dbReference type="EMBL" id="SFG99743.1"/>
    </source>
</evidence>
<feature type="transmembrane region" description="Helical" evidence="1">
    <location>
        <begin position="88"/>
        <end position="108"/>
    </location>
</feature>
<protein>
    <submittedName>
        <fullName evidence="2">Uncharacterized protein</fullName>
    </submittedName>
</protein>
<feature type="transmembrane region" description="Helical" evidence="1">
    <location>
        <begin position="31"/>
        <end position="52"/>
    </location>
</feature>
<feature type="transmembrane region" description="Helical" evidence="1">
    <location>
        <begin position="7"/>
        <end position="25"/>
    </location>
</feature>
<dbReference type="AlphaFoldDB" id="A0A1I2WEK8"/>
<dbReference type="STRING" id="553467.SAMN04488063_3525"/>
<reference evidence="3" key="1">
    <citation type="submission" date="2016-10" db="EMBL/GenBank/DDBJ databases">
        <authorList>
            <person name="Varghese N."/>
            <person name="Submissions S."/>
        </authorList>
    </citation>
    <scope>NUCLEOTIDE SEQUENCE [LARGE SCALE GENOMIC DNA]</scope>
    <source>
        <strain evidence="3">CGMCC 1.7739</strain>
    </source>
</reference>
<dbReference type="RefSeq" id="WP_092893876.1">
    <property type="nucleotide sequence ID" value="NZ_FOOQ01000008.1"/>
</dbReference>
<sequence>MPARRPFAAGVVGTLFGGIVPYLLFPDALLAATSAAVWGLGAGLTVTEGAAWVGDPGTGGFEDALPGVVLLLVGLFGFHDGLPVADSLRIALVFLAAGALSVCTNAGVRFGRRMASE</sequence>
<dbReference type="EMBL" id="FOOQ01000008">
    <property type="protein sequence ID" value="SFG99743.1"/>
    <property type="molecule type" value="Genomic_DNA"/>
</dbReference>
<dbReference type="Proteomes" id="UP000198876">
    <property type="component" value="Unassembled WGS sequence"/>
</dbReference>
<keyword evidence="1" id="KW-0812">Transmembrane</keyword>
<evidence type="ECO:0000313" key="3">
    <source>
        <dbReference type="Proteomes" id="UP000198876"/>
    </source>
</evidence>
<keyword evidence="1" id="KW-0472">Membrane</keyword>
<accession>A0A1I2WEK8</accession>
<organism evidence="2 3">
    <name type="scientific">Halopelagius inordinatus</name>
    <dbReference type="NCBI Taxonomy" id="553467"/>
    <lineage>
        <taxon>Archaea</taxon>
        <taxon>Methanobacteriati</taxon>
        <taxon>Methanobacteriota</taxon>
        <taxon>Stenosarchaea group</taxon>
        <taxon>Halobacteria</taxon>
        <taxon>Halobacteriales</taxon>
        <taxon>Haloferacaceae</taxon>
    </lineage>
</organism>
<evidence type="ECO:0000256" key="1">
    <source>
        <dbReference type="SAM" id="Phobius"/>
    </source>
</evidence>